<dbReference type="STRING" id="1855283.SAMN05216382_1914"/>
<keyword evidence="3" id="KW-1185">Reference proteome</keyword>
<feature type="signal peptide" evidence="1">
    <location>
        <begin position="1"/>
        <end position="21"/>
    </location>
</feature>
<dbReference type="OrthoDB" id="277629at2"/>
<evidence type="ECO:0000313" key="2">
    <source>
        <dbReference type="EMBL" id="SEL37841.1"/>
    </source>
</evidence>
<evidence type="ECO:0000256" key="1">
    <source>
        <dbReference type="SAM" id="SignalP"/>
    </source>
</evidence>
<evidence type="ECO:0000313" key="3">
    <source>
        <dbReference type="Proteomes" id="UP000199214"/>
    </source>
</evidence>
<name>A0A1H7PPR5_9SPHN</name>
<protein>
    <submittedName>
        <fullName evidence="2">Uncharacterized protein</fullName>
    </submittedName>
</protein>
<dbReference type="EMBL" id="FNZZ01000003">
    <property type="protein sequence ID" value="SEL37841.1"/>
    <property type="molecule type" value="Genomic_DNA"/>
</dbReference>
<proteinExistence type="predicted"/>
<accession>A0A1H7PPR5</accession>
<reference evidence="3" key="1">
    <citation type="submission" date="2016-10" db="EMBL/GenBank/DDBJ databases">
        <authorList>
            <person name="Varghese N."/>
            <person name="Submissions S."/>
        </authorList>
    </citation>
    <scope>NUCLEOTIDE SEQUENCE [LARGE SCALE GENOMIC DNA]</scope>
    <source>
        <strain evidence="3">JS21-1</strain>
    </source>
</reference>
<keyword evidence="1" id="KW-0732">Signal</keyword>
<sequence length="404" mass="43769">MTLLRTRVPLLALTASLTLGMGPPTDITEVTLLPAQIVAQADVPGMKSKLEDLASVDPVTPLPASARDSMQSMGAIQALSLFGREDLVAEQSSNYPANGCAALTGVGEVMGEITRRARQTSIVIINESHERSEHRGFTAEVAARLRPLGYSIFAAETFSNPEPGQQRFLPSFMTRPAQSYLEDGGGYYTAEAGYGRLTRRAKALGYQLLPYEITFDKVKTIKGRRDEQVAVREKEEATNLAAIIKAHPGAKLLVHVGYSHAAEVPQERGNRYMAARLKAKTGIDPLTISQTTCRGGGAERRLAALPADEPAGTFDLVVDHPSATFVRGRPTWRQRAGDRAVTIPAMLRPRSGWRVIEARPVGEPITSVPLDRVAIRAGEDVALMLPPGRYQLRAIDVPYVKPAA</sequence>
<dbReference type="RefSeq" id="WP_093005683.1">
    <property type="nucleotide sequence ID" value="NZ_FNZZ01000003.1"/>
</dbReference>
<gene>
    <name evidence="2" type="ORF">SAMN05216382_1914</name>
</gene>
<dbReference type="Proteomes" id="UP000199214">
    <property type="component" value="Unassembled WGS sequence"/>
</dbReference>
<feature type="chain" id="PRO_5011587929" evidence="1">
    <location>
        <begin position="22"/>
        <end position="404"/>
    </location>
</feature>
<dbReference type="AlphaFoldDB" id="A0A1H7PPR5"/>
<organism evidence="2 3">
    <name type="scientific">Sphingomonas palmae</name>
    <dbReference type="NCBI Taxonomy" id="1855283"/>
    <lineage>
        <taxon>Bacteria</taxon>
        <taxon>Pseudomonadati</taxon>
        <taxon>Pseudomonadota</taxon>
        <taxon>Alphaproteobacteria</taxon>
        <taxon>Sphingomonadales</taxon>
        <taxon>Sphingomonadaceae</taxon>
        <taxon>Sphingomonas</taxon>
    </lineage>
</organism>